<reference evidence="2" key="1">
    <citation type="submission" date="2021-01" db="EMBL/GenBank/DDBJ databases">
        <authorList>
            <person name="Corre E."/>
            <person name="Pelletier E."/>
            <person name="Niang G."/>
            <person name="Scheremetjew M."/>
            <person name="Finn R."/>
            <person name="Kale V."/>
            <person name="Holt S."/>
            <person name="Cochrane G."/>
            <person name="Meng A."/>
            <person name="Brown T."/>
            <person name="Cohen L."/>
        </authorList>
    </citation>
    <scope>NUCLEOTIDE SEQUENCE</scope>
    <source>
        <strain evidence="2">CCMP127</strain>
    </source>
</reference>
<proteinExistence type="predicted"/>
<feature type="compositionally biased region" description="Basic residues" evidence="1">
    <location>
        <begin position="51"/>
        <end position="63"/>
    </location>
</feature>
<evidence type="ECO:0000256" key="1">
    <source>
        <dbReference type="SAM" id="MobiDB-lite"/>
    </source>
</evidence>
<dbReference type="EMBL" id="HBIM01001101">
    <property type="protein sequence ID" value="CAE0402685.1"/>
    <property type="molecule type" value="Transcribed_RNA"/>
</dbReference>
<sequence length="275" mass="30460">MVARTTKAFRATGSPAAVPSSRAALIEKYSSSSTKQMMMAETLPVKSALRSSKKSPAKTSHKNNLHDNDAAFDELKANLQRYTRGNDRRMAIRSLNECRPLRAIPIDGNPASPSSHEQWNDLEREVCFTSIELNGLKIPASSTSQILKILSDLCKELCRSSRLSSQSIYQAMIVRLARTTSSADSYFHLNALLGSQELVLKQITAPTPPTQLMMYESDGAIHVVLTTYHPYGLFRKCDVTSGKAWIPLHAAIHERVNFLTGDCFRHVGVQVVPDK</sequence>
<evidence type="ECO:0000313" key="2">
    <source>
        <dbReference type="EMBL" id="CAE0402685.1"/>
    </source>
</evidence>
<feature type="region of interest" description="Disordered" evidence="1">
    <location>
        <begin position="46"/>
        <end position="69"/>
    </location>
</feature>
<protein>
    <submittedName>
        <fullName evidence="2">Uncharacterized protein</fullName>
    </submittedName>
</protein>
<organism evidence="2">
    <name type="scientific">Amphora coffeiformis</name>
    <dbReference type="NCBI Taxonomy" id="265554"/>
    <lineage>
        <taxon>Eukaryota</taxon>
        <taxon>Sar</taxon>
        <taxon>Stramenopiles</taxon>
        <taxon>Ochrophyta</taxon>
        <taxon>Bacillariophyta</taxon>
        <taxon>Bacillariophyceae</taxon>
        <taxon>Bacillariophycidae</taxon>
        <taxon>Thalassiophysales</taxon>
        <taxon>Catenulaceae</taxon>
        <taxon>Amphora</taxon>
    </lineage>
</organism>
<name>A0A7S3KW85_9STRA</name>
<dbReference type="AlphaFoldDB" id="A0A7S3KW85"/>
<gene>
    <name evidence="2" type="ORF">ACOF00016_LOCUS954</name>
</gene>
<accession>A0A7S3KW85</accession>